<dbReference type="RefSeq" id="WP_128911335.1">
    <property type="nucleotide sequence ID" value="NZ_RDSM01000001.1"/>
</dbReference>
<feature type="transmembrane region" description="Helical" evidence="1">
    <location>
        <begin position="894"/>
        <end position="912"/>
    </location>
</feature>
<feature type="transmembrane region" description="Helical" evidence="1">
    <location>
        <begin position="511"/>
        <end position="533"/>
    </location>
</feature>
<reference evidence="2 3" key="1">
    <citation type="submission" date="2018-11" db="EMBL/GenBank/DDBJ databases">
        <authorList>
            <person name="Mardanov A.V."/>
            <person name="Ravin N.V."/>
            <person name="Dedysh S.N."/>
        </authorList>
    </citation>
    <scope>NUCLEOTIDE SEQUENCE [LARGE SCALE GENOMIC DNA]</scope>
    <source>
        <strain evidence="2 3">AF10</strain>
    </source>
</reference>
<keyword evidence="1" id="KW-0472">Membrane</keyword>
<dbReference type="Proteomes" id="UP000289437">
    <property type="component" value="Unassembled WGS sequence"/>
</dbReference>
<name>A0A4Q0T0L8_9BACT</name>
<keyword evidence="1" id="KW-0812">Transmembrane</keyword>
<dbReference type="OrthoDB" id="9554469at2"/>
<organism evidence="2 3">
    <name type="scientific">Granulicella sibirica</name>
    <dbReference type="NCBI Taxonomy" id="2479048"/>
    <lineage>
        <taxon>Bacteria</taxon>
        <taxon>Pseudomonadati</taxon>
        <taxon>Acidobacteriota</taxon>
        <taxon>Terriglobia</taxon>
        <taxon>Terriglobales</taxon>
        <taxon>Acidobacteriaceae</taxon>
        <taxon>Granulicella</taxon>
    </lineage>
</organism>
<feature type="transmembrane region" description="Helical" evidence="1">
    <location>
        <begin position="620"/>
        <end position="637"/>
    </location>
</feature>
<evidence type="ECO:0000313" key="3">
    <source>
        <dbReference type="Proteomes" id="UP000289437"/>
    </source>
</evidence>
<keyword evidence="1" id="KW-1133">Transmembrane helix</keyword>
<reference evidence="3" key="2">
    <citation type="submission" date="2019-02" db="EMBL/GenBank/DDBJ databases">
        <title>Granulicella sibirica sp. nov., a psychrotolerant acidobacterium isolated from an organic soil layer in forested tundra, West Siberia.</title>
        <authorList>
            <person name="Oshkin I.Y."/>
            <person name="Kulichevskaya I.S."/>
            <person name="Rijpstra W.I.C."/>
            <person name="Sinninghe Damste J.S."/>
            <person name="Rakitin A.L."/>
            <person name="Ravin N.V."/>
            <person name="Dedysh S.N."/>
        </authorList>
    </citation>
    <scope>NUCLEOTIDE SEQUENCE [LARGE SCALE GENOMIC DNA]</scope>
    <source>
        <strain evidence="3">AF10</strain>
    </source>
</reference>
<protein>
    <submittedName>
        <fullName evidence="2">Uncharacterized protein</fullName>
    </submittedName>
</protein>
<dbReference type="AlphaFoldDB" id="A0A4Q0T0L8"/>
<gene>
    <name evidence="2" type="ORF">GRAN_0425</name>
</gene>
<dbReference type="EMBL" id="RDSM01000001">
    <property type="protein sequence ID" value="RXH57115.1"/>
    <property type="molecule type" value="Genomic_DNA"/>
</dbReference>
<feature type="transmembrane region" description="Helical" evidence="1">
    <location>
        <begin position="586"/>
        <end position="608"/>
    </location>
</feature>
<evidence type="ECO:0000256" key="1">
    <source>
        <dbReference type="SAM" id="Phobius"/>
    </source>
</evidence>
<evidence type="ECO:0000313" key="2">
    <source>
        <dbReference type="EMBL" id="RXH57115.1"/>
    </source>
</evidence>
<keyword evidence="3" id="KW-1185">Reference proteome</keyword>
<feature type="transmembrane region" description="Helical" evidence="1">
    <location>
        <begin position="311"/>
        <end position="331"/>
    </location>
</feature>
<proteinExistence type="predicted"/>
<accession>A0A4Q0T0L8</accession>
<feature type="transmembrane region" description="Helical" evidence="1">
    <location>
        <begin position="545"/>
        <end position="565"/>
    </location>
</feature>
<sequence>MPHDPTEPPPQDPTPSELVLLHCDLFAPLPPLTLSDRIAFEWNQSAAYLIGMFFSAAFFSAATEVSQDHVLVVRVVTALIFLGLPTVWWHNRRSANPTLEREGLDVAFPLGDAHPVILQDYVRQSISTALLASEQRGLLTLKRDGTHLAAHFNESARPWPKDSLEDRLRRSRPISVQDLVHDWLADGSNLPWRRASRLMEHSAALRGISATNLTPNAATEYKAEAAKVKVLLEACQTQRPAIWKAMQASIDAALKSRTVPPTTKQVGRMTVPEYNYPEASISSLDAAPAVPAASTEAETPSAPEMKPAGTGFLLVCSLAFLAADAVALFVFHHQNNAQAAALTVLGAFPARLVVGFVSEKKIARRKLLRQSYDLPPEFLQTQTWPQKLSSALAVSALAALPVAIEGPWAAIVPLAFFGVAIGMAQSSKFGAQLSSEIVAARVRALAAAGAPSALPDESEYVELPATAAPCQQQSPLIPNQLTTAHDLPHPTGDIADQLNRWTTRRARLRRLYWLSLGLLVGAYTLLTIGFLSLGDTPWLNQANGFLGPLPFGLLFTLAATGMALYGLRNSDAVEDGQGDSRHAVPAFLIGAWRVNILVQAPFLFTVGIRAGAGAAMHRHPYFVVSAFLLLVLHWVWMERAKSRIMLDLPVPVPRRLVMLRVFGSPSFDDLVTLIGPWRRVGLIEHLEGFDTIGQRGDVQTAVGEGQVDRILAKNWAEVEEQLQQASTGPDAALLFKRHAFQCTNATWREAIQAMLDRDDAVLMDLSSLSVQNQGCAWELGQLLDRVPLERVTLLVNDSTDLDCLRGILDNAARHISPQSPNRTNPTATWHQIRIGGLSQRQPGEDYYAWKRRIDDRLDPMLLTSRLLAAAGSSNPRSTAAAPAIARLGWANRQWWLWLGLLSLSALLSVQLWRSP</sequence>
<feature type="transmembrane region" description="Helical" evidence="1">
    <location>
        <begin position="69"/>
        <end position="89"/>
    </location>
</feature>
<comment type="caution">
    <text evidence="2">The sequence shown here is derived from an EMBL/GenBank/DDBJ whole genome shotgun (WGS) entry which is preliminary data.</text>
</comment>
<feature type="transmembrane region" description="Helical" evidence="1">
    <location>
        <begin position="46"/>
        <end position="63"/>
    </location>
</feature>